<dbReference type="EMBL" id="JADGJD010000250">
    <property type="protein sequence ID" value="KAJ3052953.1"/>
    <property type="molecule type" value="Genomic_DNA"/>
</dbReference>
<keyword evidence="2" id="KW-1185">Reference proteome</keyword>
<evidence type="ECO:0000313" key="1">
    <source>
        <dbReference type="EMBL" id="KAJ3052953.1"/>
    </source>
</evidence>
<comment type="caution">
    <text evidence="1">The sequence shown here is derived from an EMBL/GenBank/DDBJ whole genome shotgun (WGS) entry which is preliminary data.</text>
</comment>
<accession>A0AAD5SF04</accession>
<dbReference type="AlphaFoldDB" id="A0AAD5SF04"/>
<gene>
    <name evidence="1" type="ORF">HK097_005351</name>
</gene>
<sequence length="431" mass="49417">MGLDCLPLSVLDTIADLVANDERYGSRVVSQLCLLNKVIFAAFARVLYRSFHIDETALPMLLNVFESAPRPRIRFQPIACESASRLRLTFEATDSEINHFDSAFPKTPCAYLVQRLSFDLSAFQPQQESKSENDISLLEALFQLLDSSPLREILIYGPVHSAAKDLFLTFLSKHPTITSVQFEQSNLIEADILGKIEKLTNLRICQTDKWRDRDFLHTYLNSDFQFLTSLTIHALEFSIPYVSMPVLRSLTLIECSLRSVLNFVTQVEHHLEQLTLKEIGPVFNDRACQETWYNVLLHCPYVQALKIRLRYNRGHAFHTVGFSDRVELEVICPDLQYFTLQHGYLSVDSFRQLVECPRMRCIRGSLLVPVVASRPTTDSIENDVWGMEGWKQEFEDMVRRGMKSYEGSLKGGFMIYDFIGFTSEAIARLRG</sequence>
<dbReference type="Proteomes" id="UP001212841">
    <property type="component" value="Unassembled WGS sequence"/>
</dbReference>
<name>A0AAD5SF04_9FUNG</name>
<protein>
    <submittedName>
        <fullName evidence="1">Uncharacterized protein</fullName>
    </submittedName>
</protein>
<dbReference type="SUPFAM" id="SSF52047">
    <property type="entry name" value="RNI-like"/>
    <property type="match status" value="1"/>
</dbReference>
<evidence type="ECO:0000313" key="2">
    <source>
        <dbReference type="Proteomes" id="UP001212841"/>
    </source>
</evidence>
<proteinExistence type="predicted"/>
<organism evidence="1 2">
    <name type="scientific">Rhizophlyctis rosea</name>
    <dbReference type="NCBI Taxonomy" id="64517"/>
    <lineage>
        <taxon>Eukaryota</taxon>
        <taxon>Fungi</taxon>
        <taxon>Fungi incertae sedis</taxon>
        <taxon>Chytridiomycota</taxon>
        <taxon>Chytridiomycota incertae sedis</taxon>
        <taxon>Chytridiomycetes</taxon>
        <taxon>Rhizophlyctidales</taxon>
        <taxon>Rhizophlyctidaceae</taxon>
        <taxon>Rhizophlyctis</taxon>
    </lineage>
</organism>
<reference evidence="1" key="1">
    <citation type="submission" date="2020-05" db="EMBL/GenBank/DDBJ databases">
        <title>Phylogenomic resolution of chytrid fungi.</title>
        <authorList>
            <person name="Stajich J.E."/>
            <person name="Amses K."/>
            <person name="Simmons R."/>
            <person name="Seto K."/>
            <person name="Myers J."/>
            <person name="Bonds A."/>
            <person name="Quandt C.A."/>
            <person name="Barry K."/>
            <person name="Liu P."/>
            <person name="Grigoriev I."/>
            <person name="Longcore J.E."/>
            <person name="James T.Y."/>
        </authorList>
    </citation>
    <scope>NUCLEOTIDE SEQUENCE</scope>
    <source>
        <strain evidence="1">JEL0318</strain>
    </source>
</reference>